<evidence type="ECO:0000313" key="2">
    <source>
        <dbReference type="Proteomes" id="UP000437065"/>
    </source>
</evidence>
<organism evidence="1 2">
    <name type="scientific">Halobaculum saliterrae</name>
    <dbReference type="NCBI Taxonomy" id="2073113"/>
    <lineage>
        <taxon>Archaea</taxon>
        <taxon>Methanobacteriati</taxon>
        <taxon>Methanobacteriota</taxon>
        <taxon>Stenosarchaea group</taxon>
        <taxon>Halobacteria</taxon>
        <taxon>Halobacteriales</taxon>
        <taxon>Haloferacaceae</taxon>
        <taxon>Halobaculum</taxon>
    </lineage>
</organism>
<comment type="caution">
    <text evidence="1">The sequence shown here is derived from an EMBL/GenBank/DDBJ whole genome shotgun (WGS) entry which is preliminary data.</text>
</comment>
<reference evidence="1 2" key="1">
    <citation type="submission" date="2019-12" db="EMBL/GenBank/DDBJ databases">
        <title>Isolation and characterization of three novel carbon monoxide-oxidizing members of Halobacteria from salione crusts and soils.</title>
        <authorList>
            <person name="Myers M.R."/>
            <person name="King G.M."/>
        </authorList>
    </citation>
    <scope>NUCLEOTIDE SEQUENCE [LARGE SCALE GENOMIC DNA]</scope>
    <source>
        <strain evidence="1 2">WSA2</strain>
    </source>
</reference>
<proteinExistence type="predicted"/>
<dbReference type="Proteomes" id="UP000437065">
    <property type="component" value="Unassembled WGS sequence"/>
</dbReference>
<dbReference type="EMBL" id="WUUS01000008">
    <property type="protein sequence ID" value="MXR42331.1"/>
    <property type="molecule type" value="Genomic_DNA"/>
</dbReference>
<dbReference type="RefSeq" id="WP_159668383.1">
    <property type="nucleotide sequence ID" value="NZ_WUUS01000008.1"/>
</dbReference>
<evidence type="ECO:0000313" key="1">
    <source>
        <dbReference type="EMBL" id="MXR42331.1"/>
    </source>
</evidence>
<sequence>MDETHAERLLEELLDRGLVPDERIEEVERLRDAGEIWVALEYALKGEISDPWRPAVEIV</sequence>
<accession>A0A6B0T0Y8</accession>
<dbReference type="AlphaFoldDB" id="A0A6B0T0Y8"/>
<gene>
    <name evidence="1" type="ORF">GRX01_13410</name>
</gene>
<keyword evidence="2" id="KW-1185">Reference proteome</keyword>
<protein>
    <submittedName>
        <fullName evidence="1">Uncharacterized protein</fullName>
    </submittedName>
</protein>
<name>A0A6B0T0Y8_9EURY</name>